<proteinExistence type="inferred from homology"/>
<reference evidence="11 12" key="2">
    <citation type="submission" date="2024-05" db="EMBL/GenBank/DDBJ databases">
        <authorList>
            <person name="Chen Y."/>
            <person name="Shah S."/>
            <person name="Dougan E. K."/>
            <person name="Thang M."/>
            <person name="Chan C."/>
        </authorList>
    </citation>
    <scope>NUCLEOTIDE SEQUENCE [LARGE SCALE GENOMIC DNA]</scope>
</reference>
<evidence type="ECO:0000256" key="8">
    <source>
        <dbReference type="SAM" id="Phobius"/>
    </source>
</evidence>
<feature type="transmembrane region" description="Helical" evidence="8">
    <location>
        <begin position="294"/>
        <end position="318"/>
    </location>
</feature>
<evidence type="ECO:0000256" key="2">
    <source>
        <dbReference type="ARBA" id="ARBA00010892"/>
    </source>
</evidence>
<keyword evidence="7 8" id="KW-0472">Membrane</keyword>
<evidence type="ECO:0000256" key="6">
    <source>
        <dbReference type="ARBA" id="ARBA00022989"/>
    </source>
</evidence>
<dbReference type="Gene3D" id="2.60.120.10">
    <property type="entry name" value="Jelly Rolls"/>
    <property type="match status" value="1"/>
</dbReference>
<dbReference type="GO" id="GO:0012505">
    <property type="term" value="C:endomembrane system"/>
    <property type="evidence" value="ECO:0007669"/>
    <property type="project" value="UniProtKB-SubCell"/>
</dbReference>
<evidence type="ECO:0000259" key="9">
    <source>
        <dbReference type="PROSITE" id="PS51184"/>
    </source>
</evidence>
<dbReference type="GO" id="GO:0015099">
    <property type="term" value="F:nickel cation transmembrane transporter activity"/>
    <property type="evidence" value="ECO:0007669"/>
    <property type="project" value="InterPro"/>
</dbReference>
<comment type="similarity">
    <text evidence="2">Belongs to the NiCoT transporter (TC 2.A.52) family.</text>
</comment>
<evidence type="ECO:0000256" key="7">
    <source>
        <dbReference type="ARBA" id="ARBA00023136"/>
    </source>
</evidence>
<keyword evidence="4" id="KW-0533">Nickel</keyword>
<keyword evidence="5 8" id="KW-0812">Transmembrane</keyword>
<evidence type="ECO:0000313" key="12">
    <source>
        <dbReference type="Proteomes" id="UP001152797"/>
    </source>
</evidence>
<dbReference type="PANTHER" id="PTHR31611:SF0">
    <property type="entry name" value="HIGH-AFFINITY NICKEL TRANSPORT PROTEIN NIC1"/>
    <property type="match status" value="1"/>
</dbReference>
<evidence type="ECO:0000256" key="5">
    <source>
        <dbReference type="ARBA" id="ARBA00022692"/>
    </source>
</evidence>
<dbReference type="PANTHER" id="PTHR31611">
    <property type="entry name" value="HIGH-AFFINITY NICKEL TRANSPORT PROTEIN NIC1"/>
    <property type="match status" value="1"/>
</dbReference>
<evidence type="ECO:0000256" key="1">
    <source>
        <dbReference type="ARBA" id="ARBA00004127"/>
    </source>
</evidence>
<feature type="transmembrane region" description="Helical" evidence="8">
    <location>
        <begin position="515"/>
        <end position="544"/>
    </location>
</feature>
<feature type="non-terminal residue" evidence="10">
    <location>
        <position position="1"/>
    </location>
</feature>
<evidence type="ECO:0000256" key="3">
    <source>
        <dbReference type="ARBA" id="ARBA00022448"/>
    </source>
</evidence>
<dbReference type="InterPro" id="IPR004688">
    <property type="entry name" value="Ni/Co_transpt"/>
</dbReference>
<dbReference type="InterPro" id="IPR014710">
    <property type="entry name" value="RmlC-like_jellyroll"/>
</dbReference>
<feature type="transmembrane region" description="Helical" evidence="8">
    <location>
        <begin position="447"/>
        <end position="471"/>
    </location>
</feature>
<name>A0A9P1CL60_9DINO</name>
<dbReference type="EMBL" id="CAMXCT020001747">
    <property type="protein sequence ID" value="CAL1146098.1"/>
    <property type="molecule type" value="Genomic_DNA"/>
</dbReference>
<dbReference type="EMBL" id="CAMXCT010001747">
    <property type="protein sequence ID" value="CAI3992723.1"/>
    <property type="molecule type" value="Genomic_DNA"/>
</dbReference>
<dbReference type="CDD" id="cd02208">
    <property type="entry name" value="cupin_RmlC-like"/>
    <property type="match status" value="1"/>
</dbReference>
<dbReference type="AlphaFoldDB" id="A0A9P1CL60"/>
<protein>
    <submittedName>
        <fullName evidence="11">Nickel/cobalt efflux system</fullName>
    </submittedName>
</protein>
<evidence type="ECO:0000256" key="4">
    <source>
        <dbReference type="ARBA" id="ARBA00022596"/>
    </source>
</evidence>
<dbReference type="InterPro" id="IPR041667">
    <property type="entry name" value="Cupin_8"/>
</dbReference>
<accession>A0A9P1CL60</accession>
<organism evidence="10">
    <name type="scientific">Cladocopium goreaui</name>
    <dbReference type="NCBI Taxonomy" id="2562237"/>
    <lineage>
        <taxon>Eukaryota</taxon>
        <taxon>Sar</taxon>
        <taxon>Alveolata</taxon>
        <taxon>Dinophyceae</taxon>
        <taxon>Suessiales</taxon>
        <taxon>Symbiodiniaceae</taxon>
        <taxon>Cladocopium</taxon>
    </lineage>
</organism>
<dbReference type="Proteomes" id="UP001152797">
    <property type="component" value="Unassembled WGS sequence"/>
</dbReference>
<feature type="transmembrane region" description="Helical" evidence="8">
    <location>
        <begin position="564"/>
        <end position="586"/>
    </location>
</feature>
<dbReference type="EMBL" id="CAMXCT030001747">
    <property type="protein sequence ID" value="CAL4780035.1"/>
    <property type="molecule type" value="Genomic_DNA"/>
</dbReference>
<dbReference type="GO" id="GO:0005886">
    <property type="term" value="C:plasma membrane"/>
    <property type="evidence" value="ECO:0007669"/>
    <property type="project" value="InterPro"/>
</dbReference>
<keyword evidence="6 8" id="KW-1133">Transmembrane helix</keyword>
<feature type="transmembrane region" description="Helical" evidence="8">
    <location>
        <begin position="477"/>
        <end position="503"/>
    </location>
</feature>
<sequence>GASYVSAGFHWDHMHNVHVVLSGSKEVFLVPPLQAPALRATRFCPQAQWQMDCSAGRMTLQKAPMISTESSTDYALVSIEQSCSENLRRHPQMAEDMKESPFKVLLQPGDAIYIPPGWWHSIRTHRPSHDAPGDDLPLALSVNFWYDLPPELKSYASLLLTMEILSWQRAMSELPQDRISQLLSEALAAKDTEDLEFEVVVVMMSVRMGSPLLHKEAGVPTVLLVSKPEKWDFQCSLWHRMCDSALDNSPAMSRWDFYDLISVIPMLRHAIDADHIAAIDNIAKRLTTLQKRSAMAGFFFALGHSTVVLLMCIFIAIGRENAWQHLTMKAAGGIVAGGFSGCSLAWRKFSLISQVFVVLFQLRMGRKGRRAEAFFSSWEPALNWRLGTLNSGHPGFQELGPEHDHDERPPRILEGYGEHEHAVAGFFMTCCPSLFTGITASWQMFPVGFLFGLGFDTSSEVALLAMVGLSGDLPHPAYVMVLPLMFLTGMVLVDTLNGLFMAWLYGQSSNSMQRLYFNIVLTGSTAAIALFIGLLEILGVFATWEGLGLHGGFWSWIRLINDDFELVGLMIISFFLTSATLAICCYRRIFPEEGGIEVLLLRAKKTGHPESQMLMLAIIAGGLELQGLLALPRGVAVGRPMADATTSRMTPRDATGLLRKAELRSPRTAVVERPPRPLPVPAVAEAESTLKDLWKMRKEQPKEWFPGRESWTAENLTKAQAQQKTSFKILATHKLKHIRSIHSPRELYSDPPNINMEIGWHLSDDGVLPRLATGATRVSYPKSTCAMTKHQDNMYTTHTQNIIRRG</sequence>
<dbReference type="PROSITE" id="PS51184">
    <property type="entry name" value="JMJC"/>
    <property type="match status" value="1"/>
</dbReference>
<dbReference type="Pfam" id="PF03824">
    <property type="entry name" value="NicO"/>
    <property type="match status" value="2"/>
</dbReference>
<dbReference type="Pfam" id="PF13621">
    <property type="entry name" value="Cupin_8"/>
    <property type="match status" value="1"/>
</dbReference>
<evidence type="ECO:0000313" key="11">
    <source>
        <dbReference type="EMBL" id="CAL4780035.1"/>
    </source>
</evidence>
<comment type="subcellular location">
    <subcellularLocation>
        <location evidence="1">Endomembrane system</location>
        <topology evidence="1">Multi-pass membrane protein</topology>
    </subcellularLocation>
</comment>
<keyword evidence="12" id="KW-1185">Reference proteome</keyword>
<dbReference type="OrthoDB" id="5197598at2759"/>
<evidence type="ECO:0000313" key="10">
    <source>
        <dbReference type="EMBL" id="CAI3992723.1"/>
    </source>
</evidence>
<keyword evidence="3" id="KW-0813">Transport</keyword>
<dbReference type="InterPro" id="IPR003347">
    <property type="entry name" value="JmjC_dom"/>
</dbReference>
<dbReference type="SUPFAM" id="SSF51197">
    <property type="entry name" value="Clavaminate synthase-like"/>
    <property type="match status" value="1"/>
</dbReference>
<reference evidence="10" key="1">
    <citation type="submission" date="2022-10" db="EMBL/GenBank/DDBJ databases">
        <authorList>
            <person name="Chen Y."/>
            <person name="Dougan E. K."/>
            <person name="Chan C."/>
            <person name="Rhodes N."/>
            <person name="Thang M."/>
        </authorList>
    </citation>
    <scope>NUCLEOTIDE SEQUENCE</scope>
</reference>
<comment type="caution">
    <text evidence="10">The sequence shown here is derived from an EMBL/GenBank/DDBJ whole genome shotgun (WGS) entry which is preliminary data.</text>
</comment>
<feature type="domain" description="JmjC" evidence="9">
    <location>
        <begin position="1"/>
        <end position="161"/>
    </location>
</feature>
<gene>
    <name evidence="10" type="ORF">C1SCF055_LOCUS19526</name>
</gene>
<dbReference type="InterPro" id="IPR011541">
    <property type="entry name" value="Ni/Co_transpt_high_affinity"/>
</dbReference>